<gene>
    <name evidence="2" type="ORF">DC363_06620</name>
</gene>
<dbReference type="Gene3D" id="3.10.180.10">
    <property type="entry name" value="2,3-Dihydroxybiphenyl 1,2-Dioxygenase, domain 1"/>
    <property type="match status" value="1"/>
</dbReference>
<dbReference type="InterPro" id="IPR029068">
    <property type="entry name" value="Glyas_Bleomycin-R_OHBP_Dase"/>
</dbReference>
<dbReference type="Pfam" id="PF00903">
    <property type="entry name" value="Glyoxalase"/>
    <property type="match status" value="1"/>
</dbReference>
<name>A0A2T7FXD6_9RHOB</name>
<sequence length="127" mass="13976">MPRLDAVAVTTTNMAKSVAFYEMLGFTFGDWGAEDQHVEPVVEDGEVRLMIDTAELLEKFTGARPTPPNHSSFAMRCDDPAEVDAIAARMSQAGYALTVAPWDAFWGQRYATVVDPDGYQIDLFAPL</sequence>
<reference evidence="2 3" key="1">
    <citation type="submission" date="2018-04" db="EMBL/GenBank/DDBJ databases">
        <title>Pelagivirga bohaiensis gen. nov., sp. nov., a bacterium isolated from the Bohai Sea.</title>
        <authorList>
            <person name="Ji X."/>
        </authorList>
    </citation>
    <scope>NUCLEOTIDE SEQUENCE [LARGE SCALE GENOMIC DNA]</scope>
    <source>
        <strain evidence="2 3">BH-SD16</strain>
    </source>
</reference>
<organism evidence="2 3">
    <name type="scientific">Thalassorhabdomicrobium marinisediminis</name>
    <dbReference type="NCBI Taxonomy" id="2170577"/>
    <lineage>
        <taxon>Bacteria</taxon>
        <taxon>Pseudomonadati</taxon>
        <taxon>Pseudomonadota</taxon>
        <taxon>Alphaproteobacteria</taxon>
        <taxon>Rhodobacterales</taxon>
        <taxon>Paracoccaceae</taxon>
        <taxon>Thalassorhabdomicrobium</taxon>
    </lineage>
</organism>
<evidence type="ECO:0000259" key="1">
    <source>
        <dbReference type="PROSITE" id="PS51819"/>
    </source>
</evidence>
<dbReference type="EMBL" id="QCYG01000004">
    <property type="protein sequence ID" value="PVA06829.1"/>
    <property type="molecule type" value="Genomic_DNA"/>
</dbReference>
<dbReference type="InterPro" id="IPR004360">
    <property type="entry name" value="Glyas_Fos-R_dOase_dom"/>
</dbReference>
<dbReference type="Proteomes" id="UP000244817">
    <property type="component" value="Unassembled WGS sequence"/>
</dbReference>
<dbReference type="PROSITE" id="PS51819">
    <property type="entry name" value="VOC"/>
    <property type="match status" value="1"/>
</dbReference>
<keyword evidence="3" id="KW-1185">Reference proteome</keyword>
<evidence type="ECO:0000313" key="3">
    <source>
        <dbReference type="Proteomes" id="UP000244817"/>
    </source>
</evidence>
<feature type="domain" description="VOC" evidence="1">
    <location>
        <begin position="3"/>
        <end position="126"/>
    </location>
</feature>
<dbReference type="AlphaFoldDB" id="A0A2T7FXD6"/>
<dbReference type="InterPro" id="IPR037523">
    <property type="entry name" value="VOC_core"/>
</dbReference>
<dbReference type="RefSeq" id="WP_108640357.1">
    <property type="nucleotide sequence ID" value="NZ_QCYG01000004.1"/>
</dbReference>
<dbReference type="OrthoDB" id="9810880at2"/>
<comment type="caution">
    <text evidence="2">The sequence shown here is derived from an EMBL/GenBank/DDBJ whole genome shotgun (WGS) entry which is preliminary data.</text>
</comment>
<dbReference type="PANTHER" id="PTHR36503:SF3">
    <property type="entry name" value="BLR0126 PROTEIN"/>
    <property type="match status" value="1"/>
</dbReference>
<evidence type="ECO:0000313" key="2">
    <source>
        <dbReference type="EMBL" id="PVA06829.1"/>
    </source>
</evidence>
<accession>A0A2T7FXD6</accession>
<proteinExistence type="predicted"/>
<dbReference type="SUPFAM" id="SSF54593">
    <property type="entry name" value="Glyoxalase/Bleomycin resistance protein/Dihydroxybiphenyl dioxygenase"/>
    <property type="match status" value="1"/>
</dbReference>
<dbReference type="PANTHER" id="PTHR36503">
    <property type="entry name" value="BLR2520 PROTEIN"/>
    <property type="match status" value="1"/>
</dbReference>
<protein>
    <submittedName>
        <fullName evidence="2">Glyoxalase</fullName>
    </submittedName>
</protein>